<evidence type="ECO:0000256" key="6">
    <source>
        <dbReference type="ARBA" id="ARBA00048577"/>
    </source>
</evidence>
<comment type="catalytic activity">
    <reaction evidence="6">
        <text>L-glutamate + NADP(+) + H2O = 2-oxoglutarate + NH4(+) + NADPH + H(+)</text>
        <dbReference type="Rhea" id="RHEA:11612"/>
        <dbReference type="ChEBI" id="CHEBI:15377"/>
        <dbReference type="ChEBI" id="CHEBI:15378"/>
        <dbReference type="ChEBI" id="CHEBI:16810"/>
        <dbReference type="ChEBI" id="CHEBI:28938"/>
        <dbReference type="ChEBI" id="CHEBI:29985"/>
        <dbReference type="ChEBI" id="CHEBI:57783"/>
        <dbReference type="ChEBI" id="CHEBI:58349"/>
        <dbReference type="EC" id="1.4.1.3"/>
    </reaction>
</comment>
<feature type="binding site" evidence="9">
    <location>
        <position position="123"/>
    </location>
    <ligand>
        <name>substrate</name>
    </ligand>
</feature>
<dbReference type="Pfam" id="PF00208">
    <property type="entry name" value="ELFV_dehydrog"/>
    <property type="match status" value="1"/>
</dbReference>
<dbReference type="InterPro" id="IPR006096">
    <property type="entry name" value="Glu/Leu/Phe/Val/Trp_DH_C"/>
</dbReference>
<dbReference type="Gene3D" id="3.40.50.10860">
    <property type="entry name" value="Leucine Dehydrogenase, chain A, domain 1"/>
    <property type="match status" value="1"/>
</dbReference>
<dbReference type="Proteomes" id="UP000466442">
    <property type="component" value="Unassembled WGS sequence"/>
</dbReference>
<dbReference type="SUPFAM" id="SSF53223">
    <property type="entry name" value="Aminoacid dehydrogenase-like, N-terminal domain"/>
    <property type="match status" value="1"/>
</dbReference>
<evidence type="ECO:0000256" key="9">
    <source>
        <dbReference type="PIRSR" id="PIRSR000185-2"/>
    </source>
</evidence>
<evidence type="ECO:0000256" key="11">
    <source>
        <dbReference type="RuleBase" id="RU004417"/>
    </source>
</evidence>
<dbReference type="PANTHER" id="PTHR11606:SF7">
    <property type="entry name" value="GLUTAMATE DEHYDROGENASE"/>
    <property type="match status" value="1"/>
</dbReference>
<keyword evidence="4" id="KW-0496">Mitochondrion</keyword>
<dbReference type="PROSITE" id="PS00074">
    <property type="entry name" value="GLFV_DEHYDROGENASE"/>
    <property type="match status" value="1"/>
</dbReference>
<comment type="subcellular location">
    <subcellularLocation>
        <location evidence="1">Mitochondrion</location>
    </subcellularLocation>
</comment>
<feature type="domain" description="Glutamate/phenylalanine/leucine/valine/L-tryptophan dehydrogenase C-terminal" evidence="12">
    <location>
        <begin position="241"/>
        <end position="529"/>
    </location>
</feature>
<comment type="catalytic activity">
    <reaction evidence="5">
        <text>L-glutamate + NAD(+) + H2O = 2-oxoglutarate + NH4(+) + NADH + H(+)</text>
        <dbReference type="Rhea" id="RHEA:15133"/>
        <dbReference type="ChEBI" id="CHEBI:15377"/>
        <dbReference type="ChEBI" id="CHEBI:15378"/>
        <dbReference type="ChEBI" id="CHEBI:16810"/>
        <dbReference type="ChEBI" id="CHEBI:28938"/>
        <dbReference type="ChEBI" id="CHEBI:29985"/>
        <dbReference type="ChEBI" id="CHEBI:57540"/>
        <dbReference type="ChEBI" id="CHEBI:57945"/>
        <dbReference type="EC" id="1.4.1.3"/>
    </reaction>
</comment>
<dbReference type="CDD" id="cd01076">
    <property type="entry name" value="NAD_bind_1_Glu_DH"/>
    <property type="match status" value="1"/>
</dbReference>
<dbReference type="FunFam" id="3.40.50.720:FF:000100">
    <property type="entry name" value="Glutamate dehydrogenase 1, mitochondrial"/>
    <property type="match status" value="1"/>
</dbReference>
<evidence type="ECO:0000256" key="10">
    <source>
        <dbReference type="PIRSR" id="PIRSR000185-3"/>
    </source>
</evidence>
<feature type="site" description="Important for catalysis" evidence="10">
    <location>
        <position position="201"/>
    </location>
</feature>
<name>A0A8S9X781_APOLU</name>
<dbReference type="SUPFAM" id="SSF51735">
    <property type="entry name" value="NAD(P)-binding Rossmann-fold domains"/>
    <property type="match status" value="1"/>
</dbReference>
<comment type="similarity">
    <text evidence="2 7 11">Belongs to the Glu/Leu/Phe/Val dehydrogenases family.</text>
</comment>
<dbReference type="PANTHER" id="PTHR11606">
    <property type="entry name" value="GLUTAMATE DEHYDROGENASE"/>
    <property type="match status" value="1"/>
</dbReference>
<keyword evidence="9" id="KW-0520">NAD</keyword>
<evidence type="ECO:0000256" key="4">
    <source>
        <dbReference type="ARBA" id="ARBA00023128"/>
    </source>
</evidence>
<dbReference type="PRINTS" id="PR00082">
    <property type="entry name" value="GLFDHDRGNASE"/>
</dbReference>
<keyword evidence="14" id="KW-1185">Reference proteome</keyword>
<proteinExistence type="inferred from homology"/>
<dbReference type="InterPro" id="IPR033524">
    <property type="entry name" value="Glu/Leu/Phe/Val_DH_AS"/>
</dbReference>
<evidence type="ECO:0000256" key="8">
    <source>
        <dbReference type="PIRSR" id="PIRSR000185-1"/>
    </source>
</evidence>
<dbReference type="PIRSF" id="PIRSF000185">
    <property type="entry name" value="Glu_DH"/>
    <property type="match status" value="1"/>
</dbReference>
<dbReference type="Gene3D" id="3.40.50.720">
    <property type="entry name" value="NAD(P)-binding Rossmann-like Domain"/>
    <property type="match status" value="1"/>
</dbReference>
<dbReference type="GO" id="GO:0006538">
    <property type="term" value="P:L-glutamate catabolic process"/>
    <property type="evidence" value="ECO:0007669"/>
    <property type="project" value="TreeGrafter"/>
</dbReference>
<dbReference type="InterPro" id="IPR006097">
    <property type="entry name" value="Glu/Leu/Phe/Val/Trp_DH_dimer"/>
</dbReference>
<feature type="active site" description="Proton donor" evidence="8">
    <location>
        <position position="159"/>
    </location>
</feature>
<evidence type="ECO:0000256" key="7">
    <source>
        <dbReference type="PIRNR" id="PIRNR000185"/>
    </source>
</evidence>
<evidence type="ECO:0000256" key="1">
    <source>
        <dbReference type="ARBA" id="ARBA00004173"/>
    </source>
</evidence>
<dbReference type="InterPro" id="IPR006095">
    <property type="entry name" value="Glu/Leu/Phe/Val/Trp_DH"/>
</dbReference>
<evidence type="ECO:0000313" key="13">
    <source>
        <dbReference type="EMBL" id="KAF6204191.1"/>
    </source>
</evidence>
<protein>
    <recommendedName>
        <fullName evidence="7">Glutamate dehydrogenase</fullName>
    </recommendedName>
</protein>
<dbReference type="InterPro" id="IPR014362">
    <property type="entry name" value="Glu_DH"/>
</dbReference>
<dbReference type="OrthoDB" id="6718861at2759"/>
<accession>A0A8S9X781</accession>
<dbReference type="GO" id="GO:0000166">
    <property type="term" value="F:nucleotide binding"/>
    <property type="evidence" value="ECO:0007669"/>
    <property type="project" value="UniProtKB-KW"/>
</dbReference>
<dbReference type="Gene3D" id="1.10.287.140">
    <property type="match status" value="1"/>
</dbReference>
<dbReference type="GO" id="GO:0004352">
    <property type="term" value="F:glutamate dehydrogenase (NAD+) activity"/>
    <property type="evidence" value="ECO:0007669"/>
    <property type="project" value="TreeGrafter"/>
</dbReference>
<feature type="binding site" evidence="9">
    <location>
        <position position="248"/>
    </location>
    <ligand>
        <name>NAD(+)</name>
        <dbReference type="ChEBI" id="CHEBI:57540"/>
    </ligand>
</feature>
<comment type="caution">
    <text evidence="13">The sequence shown here is derived from an EMBL/GenBank/DDBJ whole genome shotgun (WGS) entry which is preliminary data.</text>
</comment>
<evidence type="ECO:0000256" key="3">
    <source>
        <dbReference type="ARBA" id="ARBA00023002"/>
    </source>
</evidence>
<dbReference type="SMART" id="SM00839">
    <property type="entry name" value="ELFV_dehydrog"/>
    <property type="match status" value="1"/>
</dbReference>
<gene>
    <name evidence="13" type="ORF">GE061_002531</name>
</gene>
<dbReference type="AlphaFoldDB" id="A0A8S9X781"/>
<keyword evidence="3 7" id="KW-0560">Oxidoreductase</keyword>
<dbReference type="InterPro" id="IPR036291">
    <property type="entry name" value="NAD(P)-bd_dom_sf"/>
</dbReference>
<sequence>MKFVRRIHIGARVFIEKCDFQHPMPKHLVSVSTEEDPPFYEMVGYNFHRAVQAIGEGFEDETRRKWFRIDHKERCRRIQTILKMIDTCPVVIHLQFPVKMDDGSYQIIEGYRAHHCGHRVPYKGGVRFSTHIHQNEVMALAALMSYKCACCDIPFGGAKGGVAIDPNAFSERELEKITRRYSYELIKKHVIAPAVDVPAPDVGTDSRVMAWIMDTYLRTTGTNDIDNIAIVTGKPIILGGILGRDPATGQGVAHAAKTILDHPDYLKQLDISPGLNGKTVIIQGFGNVGSFSAKYFDQLGAKIIGIQEFNVSLYDPKGLKIEELLEYRNAYKTLKGYTGAKEYEPLNDLIFEKCDILVPAATEKVIRASNAARVQARVIVEGANGPITPGADEILKKKKVLVIPDIYANAGGVTVSFFEWLKGINHVSWGRLQFGYEKENTKMLFESMNESLVKSLGKAVDVNPSSKLARRLREASERDIVSSSLTESVKDIGNEVVLVAKKYDLKHDLRTACFVNAIMKIFKTIDESGLNYF</sequence>
<evidence type="ECO:0000259" key="12">
    <source>
        <dbReference type="SMART" id="SM00839"/>
    </source>
</evidence>
<evidence type="ECO:0000313" key="14">
    <source>
        <dbReference type="Proteomes" id="UP000466442"/>
    </source>
</evidence>
<dbReference type="InterPro" id="IPR046346">
    <property type="entry name" value="Aminoacid_DH-like_N_sf"/>
</dbReference>
<keyword evidence="9" id="KW-0547">Nucleotide-binding</keyword>
<reference evidence="13" key="1">
    <citation type="journal article" date="2021" name="Mol. Ecol. Resour.">
        <title>Apolygus lucorum genome provides insights into omnivorousness and mesophyll feeding.</title>
        <authorList>
            <person name="Liu Y."/>
            <person name="Liu H."/>
            <person name="Wang H."/>
            <person name="Huang T."/>
            <person name="Liu B."/>
            <person name="Yang B."/>
            <person name="Yin L."/>
            <person name="Li B."/>
            <person name="Zhang Y."/>
            <person name="Zhang S."/>
            <person name="Jiang F."/>
            <person name="Zhang X."/>
            <person name="Ren Y."/>
            <person name="Wang B."/>
            <person name="Wang S."/>
            <person name="Lu Y."/>
            <person name="Wu K."/>
            <person name="Fan W."/>
            <person name="Wang G."/>
        </authorList>
    </citation>
    <scope>NUCLEOTIDE SEQUENCE</scope>
    <source>
        <strain evidence="13">12Hb</strain>
    </source>
</reference>
<evidence type="ECO:0000256" key="5">
    <source>
        <dbReference type="ARBA" id="ARBA00047867"/>
    </source>
</evidence>
<feature type="binding site" evidence="9">
    <location>
        <position position="416"/>
    </location>
    <ligand>
        <name>substrate</name>
    </ligand>
</feature>
<organism evidence="13 14">
    <name type="scientific">Apolygus lucorum</name>
    <name type="common">Small green plant bug</name>
    <name type="synonym">Lygocoris lucorum</name>
    <dbReference type="NCBI Taxonomy" id="248454"/>
    <lineage>
        <taxon>Eukaryota</taxon>
        <taxon>Metazoa</taxon>
        <taxon>Ecdysozoa</taxon>
        <taxon>Arthropoda</taxon>
        <taxon>Hexapoda</taxon>
        <taxon>Insecta</taxon>
        <taxon>Pterygota</taxon>
        <taxon>Neoptera</taxon>
        <taxon>Paraneoptera</taxon>
        <taxon>Hemiptera</taxon>
        <taxon>Heteroptera</taxon>
        <taxon>Panheteroptera</taxon>
        <taxon>Cimicomorpha</taxon>
        <taxon>Miridae</taxon>
        <taxon>Mirini</taxon>
        <taxon>Apolygus</taxon>
    </lineage>
</organism>
<feature type="binding site" evidence="9">
    <location>
        <position position="147"/>
    </location>
    <ligand>
        <name>substrate</name>
    </ligand>
</feature>
<feature type="binding site" evidence="9">
    <location>
        <position position="287"/>
    </location>
    <ligand>
        <name>NAD(+)</name>
        <dbReference type="ChEBI" id="CHEBI:57540"/>
    </ligand>
</feature>
<dbReference type="EMBL" id="WIXP02000010">
    <property type="protein sequence ID" value="KAF6204191.1"/>
    <property type="molecule type" value="Genomic_DNA"/>
</dbReference>
<dbReference type="GO" id="GO:0005739">
    <property type="term" value="C:mitochondrion"/>
    <property type="evidence" value="ECO:0007669"/>
    <property type="project" value="UniProtKB-SubCell"/>
</dbReference>
<dbReference type="InterPro" id="IPR033922">
    <property type="entry name" value="NAD_bind_Glu_DH"/>
</dbReference>
<evidence type="ECO:0000256" key="2">
    <source>
        <dbReference type="ARBA" id="ARBA00006382"/>
    </source>
</evidence>
<dbReference type="Pfam" id="PF02812">
    <property type="entry name" value="ELFV_dehydrog_N"/>
    <property type="match status" value="1"/>
</dbReference>